<dbReference type="RefSeq" id="WP_133039630.1">
    <property type="nucleotide sequence ID" value="NZ_SLWF01000021.1"/>
</dbReference>
<dbReference type="Proteomes" id="UP000294832">
    <property type="component" value="Unassembled WGS sequence"/>
</dbReference>
<dbReference type="GO" id="GO:0008757">
    <property type="term" value="F:S-adenosylmethionine-dependent methyltransferase activity"/>
    <property type="evidence" value="ECO:0007669"/>
    <property type="project" value="InterPro"/>
</dbReference>
<comment type="caution">
    <text evidence="2">The sequence shown here is derived from an EMBL/GenBank/DDBJ whole genome shotgun (WGS) entry which is preliminary data.</text>
</comment>
<organism evidence="2 3">
    <name type="scientific">Shewanella fodinae</name>
    <dbReference type="NCBI Taxonomy" id="552357"/>
    <lineage>
        <taxon>Bacteria</taxon>
        <taxon>Pseudomonadati</taxon>
        <taxon>Pseudomonadota</taxon>
        <taxon>Gammaproteobacteria</taxon>
        <taxon>Alteromonadales</taxon>
        <taxon>Shewanellaceae</taxon>
        <taxon>Shewanella</taxon>
    </lineage>
</organism>
<dbReference type="GO" id="GO:0032259">
    <property type="term" value="P:methylation"/>
    <property type="evidence" value="ECO:0007669"/>
    <property type="project" value="UniProtKB-KW"/>
</dbReference>
<dbReference type="SUPFAM" id="SSF53335">
    <property type="entry name" value="S-adenosyl-L-methionine-dependent methyltransferases"/>
    <property type="match status" value="1"/>
</dbReference>
<accession>A0A4R2F779</accession>
<name>A0A4R2F779_9GAMM</name>
<dbReference type="EMBL" id="SLWF01000021">
    <property type="protein sequence ID" value="TCN81888.1"/>
    <property type="molecule type" value="Genomic_DNA"/>
</dbReference>
<feature type="domain" description="Methyltransferase type 11" evidence="1">
    <location>
        <begin position="70"/>
        <end position="118"/>
    </location>
</feature>
<protein>
    <submittedName>
        <fullName evidence="2">Methyltransferase family protein</fullName>
    </submittedName>
</protein>
<dbReference type="InterPro" id="IPR029063">
    <property type="entry name" value="SAM-dependent_MTases_sf"/>
</dbReference>
<dbReference type="InterPro" id="IPR013216">
    <property type="entry name" value="Methyltransf_11"/>
</dbReference>
<dbReference type="Gene3D" id="3.40.50.150">
    <property type="entry name" value="Vaccinia Virus protein VP39"/>
    <property type="match status" value="1"/>
</dbReference>
<keyword evidence="2" id="KW-0489">Methyltransferase</keyword>
<reference evidence="2 3" key="1">
    <citation type="submission" date="2019-03" db="EMBL/GenBank/DDBJ databases">
        <title>Freshwater and sediment microbial communities from various areas in North America, analyzing microbe dynamics in response to fracking.</title>
        <authorList>
            <person name="Lamendella R."/>
        </authorList>
    </citation>
    <scope>NUCLEOTIDE SEQUENCE [LARGE SCALE GENOMIC DNA]</scope>
    <source>
        <strain evidence="2 3">74A</strain>
    </source>
</reference>
<evidence type="ECO:0000259" key="1">
    <source>
        <dbReference type="Pfam" id="PF08241"/>
    </source>
</evidence>
<proteinExistence type="predicted"/>
<keyword evidence="2" id="KW-0808">Transferase</keyword>
<dbReference type="OrthoDB" id="6191410at2"/>
<evidence type="ECO:0000313" key="2">
    <source>
        <dbReference type="EMBL" id="TCN81888.1"/>
    </source>
</evidence>
<gene>
    <name evidence="2" type="ORF">EDC91_12135</name>
</gene>
<keyword evidence="3" id="KW-1185">Reference proteome</keyword>
<dbReference type="AlphaFoldDB" id="A0A4R2F779"/>
<dbReference type="Pfam" id="PF08241">
    <property type="entry name" value="Methyltransf_11"/>
    <property type="match status" value="1"/>
</dbReference>
<sequence length="239" mass="27491">MSPDLHGSSWDALPGGQQLRHDLELSLAYWWPRIFGYHLLQLGPLSADFDSNKCAVKHQFSIYPESGASLRGEYCQLPLKSASIDAVAMHLLLESEQDPYRILREVDRVLVSGGYLIISGINPFSSAYLGKLLPKYQQHWPWNGNFFMPARVRDWLGLLGYQLIHDERLCYHAFMSDWDFPLLLRQWQHRWLPGTGAVYLLVARKLEAPLTPLANRQRKRVRGWQPAATAGYSGRMKRE</sequence>
<evidence type="ECO:0000313" key="3">
    <source>
        <dbReference type="Proteomes" id="UP000294832"/>
    </source>
</evidence>